<dbReference type="PRINTS" id="PR00586">
    <property type="entry name" value="PRSTNOIDEP4R"/>
</dbReference>
<dbReference type="PRINTS" id="PR00237">
    <property type="entry name" value="GPCRRHODOPSN"/>
</dbReference>
<dbReference type="PANTHER" id="PTHR11866:SF16">
    <property type="entry name" value="PROSTAGLANDIN E2 RECEPTOR EP4 SUBTYPE-LIKE PROTEIN"/>
    <property type="match status" value="1"/>
</dbReference>
<keyword evidence="4 10" id="KW-1133">Transmembrane helix</keyword>
<evidence type="ECO:0000256" key="10">
    <source>
        <dbReference type="SAM" id="Phobius"/>
    </source>
</evidence>
<keyword evidence="8" id="KW-0325">Glycoprotein</keyword>
<dbReference type="Gene3D" id="1.20.1070.10">
    <property type="entry name" value="Rhodopsin 7-helix transmembrane proteins"/>
    <property type="match status" value="1"/>
</dbReference>
<dbReference type="InterPro" id="IPR001758">
    <property type="entry name" value="Prost_EP4_rcpt"/>
</dbReference>
<dbReference type="CDD" id="cd14981">
    <property type="entry name" value="7tmA_Prostanoid_R"/>
    <property type="match status" value="1"/>
</dbReference>
<name>A0ABQ9EQ35_TEGGR</name>
<feature type="transmembrane region" description="Helical" evidence="10">
    <location>
        <begin position="71"/>
        <end position="90"/>
    </location>
</feature>
<feature type="transmembrane region" description="Helical" evidence="10">
    <location>
        <begin position="102"/>
        <end position="126"/>
    </location>
</feature>
<keyword evidence="13" id="KW-1185">Reference proteome</keyword>
<sequence length="441" mass="49915">MPISDLHKRDTFNNQQSTSSYYTSDIPMGNTTSAKRSFYVPDLTEFNFVSGNGTNSTPGIFPQTSAVNSSIMFGFGVFGNVLALLVLLFSGPEQKKTIFYRLVAGLTITDLLGTALTSPVVIAVYLNGQWIGGQALCNYFGCVMIFAGYSTMLVVCTMSIERVICIKHPYIYKAKLSKSHATILLSACWIFASIIASFPLMGFGDIVLQFPYTWCFFDYYTQSPVHKAFNYLYSILALLIISVTVFCNFTVMCTLFKSHRKQGLSKMKNGNTRKYSGYSKRFAECQMLVLLIGITVVFSTSYSPLMVRIIINQTGLVPVHFPTDLLMIRLASWNQILDPWVYILLRRELVWKVITAVKWFLGLKQKEPDPELQKSSMIDNNNASYCVFCYHCLCDPPHYKIPIETMFSSEYESRRMTINRTPPIVMKQIKSSSMSHLLIHV</sequence>
<evidence type="ECO:0000313" key="12">
    <source>
        <dbReference type="EMBL" id="KAJ8305383.1"/>
    </source>
</evidence>
<dbReference type="InterPro" id="IPR008365">
    <property type="entry name" value="Prostanoid_rcpt"/>
</dbReference>
<evidence type="ECO:0000256" key="9">
    <source>
        <dbReference type="ARBA" id="ARBA00023224"/>
    </source>
</evidence>
<keyword evidence="6 10" id="KW-0472">Membrane</keyword>
<evidence type="ECO:0000256" key="1">
    <source>
        <dbReference type="ARBA" id="ARBA00004651"/>
    </source>
</evidence>
<proteinExistence type="predicted"/>
<reference evidence="12 13" key="1">
    <citation type="submission" date="2022-12" db="EMBL/GenBank/DDBJ databases">
        <title>Chromosome-level genome of Tegillarca granosa.</title>
        <authorList>
            <person name="Kim J."/>
        </authorList>
    </citation>
    <scope>NUCLEOTIDE SEQUENCE [LARGE SCALE GENOMIC DNA]</scope>
    <source>
        <strain evidence="12">Teg-2019</strain>
        <tissue evidence="12">Adductor muscle</tissue>
    </source>
</reference>
<evidence type="ECO:0000256" key="4">
    <source>
        <dbReference type="ARBA" id="ARBA00022989"/>
    </source>
</evidence>
<keyword evidence="7" id="KW-0675">Receptor</keyword>
<evidence type="ECO:0000259" key="11">
    <source>
        <dbReference type="PROSITE" id="PS50262"/>
    </source>
</evidence>
<dbReference type="Proteomes" id="UP001217089">
    <property type="component" value="Unassembled WGS sequence"/>
</dbReference>
<dbReference type="PROSITE" id="PS50262">
    <property type="entry name" value="G_PROTEIN_RECEP_F1_2"/>
    <property type="match status" value="1"/>
</dbReference>
<feature type="transmembrane region" description="Helical" evidence="10">
    <location>
        <begin position="138"/>
        <end position="160"/>
    </location>
</feature>
<dbReference type="Pfam" id="PF00001">
    <property type="entry name" value="7tm_1"/>
    <property type="match status" value="1"/>
</dbReference>
<evidence type="ECO:0000256" key="3">
    <source>
        <dbReference type="ARBA" id="ARBA00022692"/>
    </source>
</evidence>
<dbReference type="InterPro" id="IPR000276">
    <property type="entry name" value="GPCR_Rhodpsn"/>
</dbReference>
<evidence type="ECO:0000256" key="7">
    <source>
        <dbReference type="ARBA" id="ARBA00023170"/>
    </source>
</evidence>
<feature type="transmembrane region" description="Helical" evidence="10">
    <location>
        <begin position="181"/>
        <end position="201"/>
    </location>
</feature>
<keyword evidence="2" id="KW-1003">Cell membrane</keyword>
<dbReference type="EMBL" id="JARBDR010000813">
    <property type="protein sequence ID" value="KAJ8305383.1"/>
    <property type="molecule type" value="Genomic_DNA"/>
</dbReference>
<evidence type="ECO:0000256" key="8">
    <source>
        <dbReference type="ARBA" id="ARBA00023180"/>
    </source>
</evidence>
<feature type="transmembrane region" description="Helical" evidence="10">
    <location>
        <begin position="231"/>
        <end position="256"/>
    </location>
</feature>
<feature type="domain" description="G-protein coupled receptors family 1 profile" evidence="11">
    <location>
        <begin position="79"/>
        <end position="342"/>
    </location>
</feature>
<protein>
    <recommendedName>
        <fullName evidence="11">G-protein coupled receptors family 1 profile domain-containing protein</fullName>
    </recommendedName>
</protein>
<evidence type="ECO:0000256" key="2">
    <source>
        <dbReference type="ARBA" id="ARBA00022475"/>
    </source>
</evidence>
<accession>A0ABQ9EQ35</accession>
<dbReference type="PRINTS" id="PR01788">
    <property type="entry name" value="PROSTANOIDR"/>
</dbReference>
<dbReference type="PANTHER" id="PTHR11866">
    <property type="entry name" value="G-PROTEIN COUPLED RECEPTOR FAMILY 1 MEMBER"/>
    <property type="match status" value="1"/>
</dbReference>
<gene>
    <name evidence="12" type="ORF">KUTeg_015928</name>
</gene>
<comment type="caution">
    <text evidence="12">The sequence shown here is derived from an EMBL/GenBank/DDBJ whole genome shotgun (WGS) entry which is preliminary data.</text>
</comment>
<keyword evidence="3 10" id="KW-0812">Transmembrane</keyword>
<keyword evidence="5" id="KW-0297">G-protein coupled receptor</keyword>
<dbReference type="SUPFAM" id="SSF81321">
    <property type="entry name" value="Family A G protein-coupled receptor-like"/>
    <property type="match status" value="1"/>
</dbReference>
<evidence type="ECO:0000256" key="5">
    <source>
        <dbReference type="ARBA" id="ARBA00023040"/>
    </source>
</evidence>
<keyword evidence="9" id="KW-0807">Transducer</keyword>
<dbReference type="InterPro" id="IPR017452">
    <property type="entry name" value="GPCR_Rhodpsn_7TM"/>
</dbReference>
<evidence type="ECO:0000256" key="6">
    <source>
        <dbReference type="ARBA" id="ARBA00023136"/>
    </source>
</evidence>
<organism evidence="12 13">
    <name type="scientific">Tegillarca granosa</name>
    <name type="common">Malaysian cockle</name>
    <name type="synonym">Anadara granosa</name>
    <dbReference type="NCBI Taxonomy" id="220873"/>
    <lineage>
        <taxon>Eukaryota</taxon>
        <taxon>Metazoa</taxon>
        <taxon>Spiralia</taxon>
        <taxon>Lophotrochozoa</taxon>
        <taxon>Mollusca</taxon>
        <taxon>Bivalvia</taxon>
        <taxon>Autobranchia</taxon>
        <taxon>Pteriomorphia</taxon>
        <taxon>Arcoida</taxon>
        <taxon>Arcoidea</taxon>
        <taxon>Arcidae</taxon>
        <taxon>Tegillarca</taxon>
    </lineage>
</organism>
<comment type="subcellular location">
    <subcellularLocation>
        <location evidence="1">Cell membrane</location>
        <topology evidence="1">Multi-pass membrane protein</topology>
    </subcellularLocation>
</comment>
<feature type="transmembrane region" description="Helical" evidence="10">
    <location>
        <begin position="288"/>
        <end position="311"/>
    </location>
</feature>
<evidence type="ECO:0000313" key="13">
    <source>
        <dbReference type="Proteomes" id="UP001217089"/>
    </source>
</evidence>